<dbReference type="InterPro" id="IPR000064">
    <property type="entry name" value="NLP_P60_dom"/>
</dbReference>
<dbReference type="GO" id="GO:0006508">
    <property type="term" value="P:proteolysis"/>
    <property type="evidence" value="ECO:0007669"/>
    <property type="project" value="UniProtKB-KW"/>
</dbReference>
<name>A0A7X0X416_LISSE</name>
<evidence type="ECO:0000313" key="6">
    <source>
        <dbReference type="EMBL" id="MBC1487253.1"/>
    </source>
</evidence>
<feature type="domain" description="NlpC/P60" evidence="5">
    <location>
        <begin position="1"/>
        <end position="118"/>
    </location>
</feature>
<organism evidence="6 7">
    <name type="scientific">Listeria seeligeri</name>
    <dbReference type="NCBI Taxonomy" id="1640"/>
    <lineage>
        <taxon>Bacteria</taxon>
        <taxon>Bacillati</taxon>
        <taxon>Bacillota</taxon>
        <taxon>Bacilli</taxon>
        <taxon>Bacillales</taxon>
        <taxon>Listeriaceae</taxon>
        <taxon>Listeria</taxon>
    </lineage>
</organism>
<dbReference type="GO" id="GO:0008234">
    <property type="term" value="F:cysteine-type peptidase activity"/>
    <property type="evidence" value="ECO:0007669"/>
    <property type="project" value="UniProtKB-KW"/>
</dbReference>
<keyword evidence="2" id="KW-0645">Protease</keyword>
<dbReference type="PROSITE" id="PS51935">
    <property type="entry name" value="NLPC_P60"/>
    <property type="match status" value="1"/>
</dbReference>
<protein>
    <submittedName>
        <fullName evidence="6">CHAP domain-containing protein</fullName>
    </submittedName>
</protein>
<evidence type="ECO:0000256" key="1">
    <source>
        <dbReference type="ARBA" id="ARBA00007074"/>
    </source>
</evidence>
<evidence type="ECO:0000313" key="7">
    <source>
        <dbReference type="Proteomes" id="UP000523362"/>
    </source>
</evidence>
<comment type="similarity">
    <text evidence="1">Belongs to the peptidase C40 family.</text>
</comment>
<accession>A0A7X0X416</accession>
<comment type="caution">
    <text evidence="6">The sequence shown here is derived from an EMBL/GenBank/DDBJ whole genome shotgun (WGS) entry which is preliminary data.</text>
</comment>
<dbReference type="EMBL" id="JAARRG010000013">
    <property type="protein sequence ID" value="MBC1487253.1"/>
    <property type="molecule type" value="Genomic_DNA"/>
</dbReference>
<dbReference type="Proteomes" id="UP000523362">
    <property type="component" value="Unassembled WGS sequence"/>
</dbReference>
<keyword evidence="3" id="KW-0378">Hydrolase</keyword>
<dbReference type="InterPro" id="IPR038765">
    <property type="entry name" value="Papain-like_cys_pep_sf"/>
</dbReference>
<sequence length="119" mass="13096">MREATKYEGWVYTWGGSTPEVGFDCSGLVQWSFKKAGVSVPRTATEQYSATQRIEAKDVKAGDLIFFKGTYGGANHISHVGIVVSETKMFDSNSSGIGYHNYAAGYWKQHFAGFGRVKP</sequence>
<evidence type="ECO:0000256" key="3">
    <source>
        <dbReference type="ARBA" id="ARBA00022801"/>
    </source>
</evidence>
<dbReference type="Pfam" id="PF00877">
    <property type="entry name" value="NLPC_P60"/>
    <property type="match status" value="1"/>
</dbReference>
<dbReference type="SUPFAM" id="SSF54001">
    <property type="entry name" value="Cysteine proteinases"/>
    <property type="match status" value="1"/>
</dbReference>
<dbReference type="PANTHER" id="PTHR47053:SF5">
    <property type="entry name" value="BIFUNCTIONAL MURAMIDASE_DL-ENDOPEPTIDASE CWLT"/>
    <property type="match status" value="1"/>
</dbReference>
<keyword evidence="4" id="KW-0788">Thiol protease</keyword>
<evidence type="ECO:0000256" key="4">
    <source>
        <dbReference type="ARBA" id="ARBA00022807"/>
    </source>
</evidence>
<dbReference type="InterPro" id="IPR051202">
    <property type="entry name" value="Peptidase_C40"/>
</dbReference>
<dbReference type="PANTHER" id="PTHR47053">
    <property type="entry name" value="MUREIN DD-ENDOPEPTIDASE MEPH-RELATED"/>
    <property type="match status" value="1"/>
</dbReference>
<dbReference type="AlphaFoldDB" id="A0A7X0X416"/>
<evidence type="ECO:0000259" key="5">
    <source>
        <dbReference type="PROSITE" id="PS51935"/>
    </source>
</evidence>
<dbReference type="Gene3D" id="3.90.1720.10">
    <property type="entry name" value="endopeptidase domain like (from Nostoc punctiforme)"/>
    <property type="match status" value="1"/>
</dbReference>
<evidence type="ECO:0000256" key="2">
    <source>
        <dbReference type="ARBA" id="ARBA00022670"/>
    </source>
</evidence>
<proteinExistence type="inferred from homology"/>
<gene>
    <name evidence="6" type="ORF">HB897_13540</name>
</gene>
<reference evidence="6 7" key="1">
    <citation type="submission" date="2020-03" db="EMBL/GenBank/DDBJ databases">
        <title>Soil Listeria distribution.</title>
        <authorList>
            <person name="Liao J."/>
            <person name="Wiedmann M."/>
        </authorList>
    </citation>
    <scope>NUCLEOTIDE SEQUENCE [LARGE SCALE GENOMIC DNA]</scope>
    <source>
        <strain evidence="6 7">FSL L7-1560</strain>
    </source>
</reference>